<reference evidence="2 3" key="1">
    <citation type="submission" date="2018-10" db="EMBL/GenBank/DDBJ databases">
        <title>Co-occurring genomic capacity for anaerobic methane metabolism and dissimilatory sulfite reduction discovered in the Korarchaeota.</title>
        <authorList>
            <person name="Mckay L.J."/>
            <person name="Dlakic M."/>
            <person name="Fields M.W."/>
            <person name="Delmont T.O."/>
            <person name="Eren A.M."/>
            <person name="Jay Z.J."/>
            <person name="Klingelsmith K.B."/>
            <person name="Rusch D.B."/>
            <person name="Inskeep W.P."/>
        </authorList>
    </citation>
    <scope>NUCLEOTIDE SEQUENCE [LARGE SCALE GENOMIC DNA]</scope>
    <source>
        <strain evidence="2 3">MDKW</strain>
    </source>
</reference>
<proteinExistence type="predicted"/>
<dbReference type="EMBL" id="RCOS01000093">
    <property type="protein sequence ID" value="RSN74474.1"/>
    <property type="molecule type" value="Genomic_DNA"/>
</dbReference>
<comment type="caution">
    <text evidence="2">The sequence shown here is derived from an EMBL/GenBank/DDBJ whole genome shotgun (WGS) entry which is preliminary data.</text>
</comment>
<evidence type="ECO:0000313" key="3">
    <source>
        <dbReference type="Proteomes" id="UP000277582"/>
    </source>
</evidence>
<keyword evidence="3" id="KW-1185">Reference proteome</keyword>
<evidence type="ECO:0000313" key="2">
    <source>
        <dbReference type="EMBL" id="RSN74474.1"/>
    </source>
</evidence>
<dbReference type="RefSeq" id="WP_125671475.1">
    <property type="nucleotide sequence ID" value="NZ_RCOS01000093.1"/>
</dbReference>
<sequence>MGELGSAVFDWIREKIGDRAAKKLEEKLGLEGQVDEIVRKAREDYEVRRALLHLLMDILSDVDQKDKYLFLEEKKTVEKGLKELEVEFPDLRDELNRIKDELNRIELTLVEKERVKGIYLIRVTAGDETLVARAPFILGRYDPLTDSLAIQLTV</sequence>
<keyword evidence="1" id="KW-0175">Coiled coil</keyword>
<accession>A0A3R9QED3</accession>
<organism evidence="2 3">
    <name type="scientific">Candidatus Methanodesulfokora washburnensis</name>
    <dbReference type="NCBI Taxonomy" id="2478471"/>
    <lineage>
        <taxon>Archaea</taxon>
        <taxon>Thermoproteota</taxon>
        <taxon>Candidatus Korarchaeia</taxon>
        <taxon>Candidatus Korarchaeia incertae sedis</taxon>
        <taxon>Candidatus Methanodesulfokora</taxon>
    </lineage>
</organism>
<feature type="coiled-coil region" evidence="1">
    <location>
        <begin position="81"/>
        <end position="115"/>
    </location>
</feature>
<dbReference type="AlphaFoldDB" id="A0A3R9QED3"/>
<dbReference type="Proteomes" id="UP000277582">
    <property type="component" value="Unassembled WGS sequence"/>
</dbReference>
<evidence type="ECO:0000256" key="1">
    <source>
        <dbReference type="SAM" id="Coils"/>
    </source>
</evidence>
<gene>
    <name evidence="2" type="ORF">D6D85_07975</name>
</gene>
<name>A0A3R9QED3_9CREN</name>
<protein>
    <submittedName>
        <fullName evidence="2">Uncharacterized protein</fullName>
    </submittedName>
</protein>